<evidence type="ECO:0000313" key="2">
    <source>
        <dbReference type="EMBL" id="MCC2231076.1"/>
    </source>
</evidence>
<gene>
    <name evidence="2" type="ORF">LKD81_08705</name>
</gene>
<reference evidence="2" key="1">
    <citation type="submission" date="2021-10" db="EMBL/GenBank/DDBJ databases">
        <title>Anaerobic single-cell dispensing facilitates the cultivation of human gut bacteria.</title>
        <authorList>
            <person name="Afrizal A."/>
        </authorList>
    </citation>
    <scope>NUCLEOTIDE SEQUENCE</scope>
    <source>
        <strain evidence="2">CLA-AA-H215</strain>
    </source>
</reference>
<comment type="caution">
    <text evidence="2">The sequence shown here is derived from an EMBL/GenBank/DDBJ whole genome shotgun (WGS) entry which is preliminary data.</text>
</comment>
<dbReference type="Proteomes" id="UP001198182">
    <property type="component" value="Unassembled WGS sequence"/>
</dbReference>
<protein>
    <submittedName>
        <fullName evidence="2">Uncharacterized protein</fullName>
    </submittedName>
</protein>
<keyword evidence="3" id="KW-1185">Reference proteome</keyword>
<sequence length="177" mass="19335">MQNIDGNKENTKGRRFPLYLLCLILAVAAAAGLITSYCLRKDLQAQEKSSGIVIEANASGWNPELPDLSGAQSSGIKIPGYGDITVPADTNIWKITLANPQDNNCYFKYSITLDGSEDPVYESDYIEPGKAVTQFDVSDTPEAGDHEIYMNISTYSMDENHTRLNGASVKADLHVVK</sequence>
<proteinExistence type="predicted"/>
<organism evidence="2 3">
    <name type="scientific">Hominifimenecus microfluidus</name>
    <dbReference type="NCBI Taxonomy" id="2885348"/>
    <lineage>
        <taxon>Bacteria</taxon>
        <taxon>Bacillati</taxon>
        <taxon>Bacillota</taxon>
        <taxon>Clostridia</taxon>
        <taxon>Lachnospirales</taxon>
        <taxon>Lachnospiraceae</taxon>
        <taxon>Hominifimenecus</taxon>
    </lineage>
</organism>
<accession>A0AAE3EBS1</accession>
<dbReference type="RefSeq" id="WP_308453611.1">
    <property type="nucleotide sequence ID" value="NZ_JAJEQR010000022.1"/>
</dbReference>
<keyword evidence="1" id="KW-0812">Transmembrane</keyword>
<feature type="transmembrane region" description="Helical" evidence="1">
    <location>
        <begin position="16"/>
        <end position="39"/>
    </location>
</feature>
<dbReference type="AlphaFoldDB" id="A0AAE3EBS1"/>
<dbReference type="EMBL" id="JAJEQR010000022">
    <property type="protein sequence ID" value="MCC2231076.1"/>
    <property type="molecule type" value="Genomic_DNA"/>
</dbReference>
<name>A0AAE3EBS1_9FIRM</name>
<keyword evidence="1" id="KW-1133">Transmembrane helix</keyword>
<evidence type="ECO:0000313" key="3">
    <source>
        <dbReference type="Proteomes" id="UP001198182"/>
    </source>
</evidence>
<evidence type="ECO:0000256" key="1">
    <source>
        <dbReference type="SAM" id="Phobius"/>
    </source>
</evidence>
<keyword evidence="1" id="KW-0472">Membrane</keyword>